<keyword evidence="2" id="KW-1185">Reference proteome</keyword>
<proteinExistence type="predicted"/>
<dbReference type="Proteomes" id="UP000009026">
    <property type="component" value="Chromosome"/>
</dbReference>
<organism evidence="1 2">
    <name type="scientific">Pseudomyxococcus hansupus</name>
    <dbReference type="NCBI Taxonomy" id="1297742"/>
    <lineage>
        <taxon>Bacteria</taxon>
        <taxon>Pseudomonadati</taxon>
        <taxon>Myxococcota</taxon>
        <taxon>Myxococcia</taxon>
        <taxon>Myxococcales</taxon>
        <taxon>Cystobacterineae</taxon>
        <taxon>Myxococcaceae</taxon>
        <taxon>Pseudomyxococcus</taxon>
    </lineage>
</organism>
<dbReference type="PATRIC" id="fig|1297742.4.peg.3847"/>
<reference evidence="1 2" key="1">
    <citation type="journal article" date="2016" name="PLoS ONE">
        <title>Complete Genome Sequence and Comparative Genomics of a Novel Myxobacterium Myxococcus hansupus.</title>
        <authorList>
            <person name="Sharma G."/>
            <person name="Narwani T."/>
            <person name="Subramanian S."/>
        </authorList>
    </citation>
    <scope>NUCLEOTIDE SEQUENCE [LARGE SCALE GENOMIC DNA]</scope>
    <source>
        <strain evidence="2">mixupus</strain>
    </source>
</reference>
<dbReference type="EMBL" id="CP012109">
    <property type="protein sequence ID" value="AKQ66893.1"/>
    <property type="molecule type" value="Genomic_DNA"/>
</dbReference>
<name>A0A0H4WZ39_9BACT</name>
<dbReference type="KEGG" id="mym:A176_003805"/>
<dbReference type="eggNOG" id="COG1876">
    <property type="taxonomic scope" value="Bacteria"/>
</dbReference>
<dbReference type="AlphaFoldDB" id="A0A0H4WZ39"/>
<evidence type="ECO:0000313" key="2">
    <source>
        <dbReference type="Proteomes" id="UP000009026"/>
    </source>
</evidence>
<sequence>MNGLQLTPLRTLVQQSSLADVWARRDAERLSPKWRTANPKLAAELERLGF</sequence>
<evidence type="ECO:0000313" key="1">
    <source>
        <dbReference type="EMBL" id="AKQ66893.1"/>
    </source>
</evidence>
<gene>
    <name evidence="1" type="ORF">A176_003805</name>
</gene>
<accession>A0A0H4WZ39</accession>
<dbReference type="STRING" id="1297742.A176_003805"/>
<protein>
    <submittedName>
        <fullName evidence="1">Uncharacterized protein</fullName>
    </submittedName>
</protein>